<evidence type="ECO:0000256" key="3">
    <source>
        <dbReference type="ARBA" id="ARBA00022729"/>
    </source>
</evidence>
<evidence type="ECO:0000256" key="7">
    <source>
        <dbReference type="RuleBase" id="RU003355"/>
    </source>
</evidence>
<proteinExistence type="inferred from homology"/>
<keyword evidence="5 6" id="KW-0720">Serine protease</keyword>
<dbReference type="InterPro" id="IPR015500">
    <property type="entry name" value="Peptidase_S8_subtilisin-rel"/>
</dbReference>
<dbReference type="InterPro" id="IPR036852">
    <property type="entry name" value="Peptidase_S8/S53_dom_sf"/>
</dbReference>
<evidence type="ECO:0000256" key="8">
    <source>
        <dbReference type="SAM" id="SignalP"/>
    </source>
</evidence>
<evidence type="ECO:0000259" key="10">
    <source>
        <dbReference type="Pfam" id="PF05922"/>
    </source>
</evidence>
<dbReference type="Gene3D" id="3.30.70.80">
    <property type="entry name" value="Peptidase S8 propeptide/proteinase inhibitor I9"/>
    <property type="match status" value="1"/>
</dbReference>
<dbReference type="SUPFAM" id="SSF54897">
    <property type="entry name" value="Protease propeptides/inhibitors"/>
    <property type="match status" value="1"/>
</dbReference>
<evidence type="ECO:0000313" key="11">
    <source>
        <dbReference type="EMBL" id="VUC29398.1"/>
    </source>
</evidence>
<evidence type="ECO:0000256" key="5">
    <source>
        <dbReference type="ARBA" id="ARBA00022825"/>
    </source>
</evidence>
<keyword evidence="4 6" id="KW-0378">Hydrolase</keyword>
<dbReference type="CDD" id="cd04077">
    <property type="entry name" value="Peptidases_S8_PCSK9_ProteinaseK_like"/>
    <property type="match status" value="1"/>
</dbReference>
<feature type="domain" description="Peptidase S8/S53" evidence="9">
    <location>
        <begin position="141"/>
        <end position="356"/>
    </location>
</feature>
<protein>
    <recommendedName>
        <fullName evidence="13">Peptidase S8/S53 domain-containing protein</fullName>
    </recommendedName>
</protein>
<sequence length="398" mass="41882">MFLYLTMRIHSLAFFSGLALAALEMKRSRPADVLVHRDATSAQLIENKYIVILKSSADSVKISAKYDATSVYYATLNGFAAFLNDDELEALRWESDVEYVQQVQTANISSVVTQENAGWGLSRISNSTVGATSYSYDESAGQGTCIYILDTGISVNDPEFEGRATFIQELSGDGVSDDTVGHGTSVAACAASKTYGTSKKAKLFAVKVVGGNGEIGDSSTIIAGMDFIGQDFISRQEECPAGILVNMSVGTQPPMQSMNDAARALVEAGLFVGVAAGNFNEDASNRSPGAEPLVCTVGASDSSNNRADFSNFGELMDIYAPGKYVDTIDRFGAPISTSGTSLASPYVVGLAANLMVLEGNPGPVALCQRLQELGVTDILGNMPNGTVNILANNVAATN</sequence>
<feature type="active site" description="Charge relay system" evidence="6">
    <location>
        <position position="341"/>
    </location>
</feature>
<keyword evidence="12" id="KW-1185">Reference proteome</keyword>
<dbReference type="Pfam" id="PF05922">
    <property type="entry name" value="Inhibitor_I9"/>
    <property type="match status" value="1"/>
</dbReference>
<dbReference type="SUPFAM" id="SSF52743">
    <property type="entry name" value="Subtilisin-like"/>
    <property type="match status" value="1"/>
</dbReference>
<feature type="domain" description="Inhibitor I9" evidence="10">
    <location>
        <begin position="42"/>
        <end position="102"/>
    </location>
</feature>
<feature type="active site" description="Charge relay system" evidence="6">
    <location>
        <position position="150"/>
    </location>
</feature>
<evidence type="ECO:0000256" key="2">
    <source>
        <dbReference type="ARBA" id="ARBA00022670"/>
    </source>
</evidence>
<dbReference type="PANTHER" id="PTHR43806:SF58">
    <property type="entry name" value="ALKALINE PROTEASE 1-RELATED"/>
    <property type="match status" value="1"/>
</dbReference>
<evidence type="ECO:0000256" key="6">
    <source>
        <dbReference type="PROSITE-ProRule" id="PRU01240"/>
    </source>
</evidence>
<feature type="signal peptide" evidence="8">
    <location>
        <begin position="1"/>
        <end position="21"/>
    </location>
</feature>
<dbReference type="Pfam" id="PF00082">
    <property type="entry name" value="Peptidase_S8"/>
    <property type="match status" value="1"/>
</dbReference>
<accession>A0ABY6UF74</accession>
<gene>
    <name evidence="11" type="ORF">CLO192961_LOCUS258952</name>
</gene>
<feature type="active site" description="Charge relay system" evidence="6">
    <location>
        <position position="182"/>
    </location>
</feature>
<evidence type="ECO:0000256" key="1">
    <source>
        <dbReference type="ARBA" id="ARBA00011073"/>
    </source>
</evidence>
<dbReference type="PROSITE" id="PS00136">
    <property type="entry name" value="SUBTILASE_ASP"/>
    <property type="match status" value="1"/>
</dbReference>
<dbReference type="EMBL" id="CABFNS010000800">
    <property type="protein sequence ID" value="VUC29398.1"/>
    <property type="molecule type" value="Genomic_DNA"/>
</dbReference>
<dbReference type="Gene3D" id="3.40.50.200">
    <property type="entry name" value="Peptidase S8/S53 domain"/>
    <property type="match status" value="1"/>
</dbReference>
<name>A0ABY6UF74_BIOOC</name>
<dbReference type="InterPro" id="IPR050131">
    <property type="entry name" value="Peptidase_S8_subtilisin-like"/>
</dbReference>
<evidence type="ECO:0000256" key="4">
    <source>
        <dbReference type="ARBA" id="ARBA00022801"/>
    </source>
</evidence>
<dbReference type="PANTHER" id="PTHR43806">
    <property type="entry name" value="PEPTIDASE S8"/>
    <property type="match status" value="1"/>
</dbReference>
<dbReference type="PRINTS" id="PR00723">
    <property type="entry name" value="SUBTILISIN"/>
</dbReference>
<dbReference type="InterPro" id="IPR037045">
    <property type="entry name" value="S8pro/Inhibitor_I9_sf"/>
</dbReference>
<reference evidence="11 12" key="1">
    <citation type="submission" date="2019-06" db="EMBL/GenBank/DDBJ databases">
        <authorList>
            <person name="Broberg M."/>
        </authorList>
    </citation>
    <scope>NUCLEOTIDE SEQUENCE [LARGE SCALE GENOMIC DNA]</scope>
</reference>
<evidence type="ECO:0008006" key="13">
    <source>
        <dbReference type="Google" id="ProtNLM"/>
    </source>
</evidence>
<keyword evidence="3 8" id="KW-0732">Signal</keyword>
<comment type="similarity">
    <text evidence="1 6 7">Belongs to the peptidase S8 family.</text>
</comment>
<dbReference type="InterPro" id="IPR034193">
    <property type="entry name" value="PCSK9_ProteinaseK-like"/>
</dbReference>
<comment type="caution">
    <text evidence="11">The sequence shown here is derived from an EMBL/GenBank/DDBJ whole genome shotgun (WGS) entry which is preliminary data.</text>
</comment>
<feature type="chain" id="PRO_5045701052" description="Peptidase S8/S53 domain-containing protein" evidence="8">
    <location>
        <begin position="22"/>
        <end position="398"/>
    </location>
</feature>
<organism evidence="11 12">
    <name type="scientific">Bionectria ochroleuca</name>
    <name type="common">Gliocladium roseum</name>
    <dbReference type="NCBI Taxonomy" id="29856"/>
    <lineage>
        <taxon>Eukaryota</taxon>
        <taxon>Fungi</taxon>
        <taxon>Dikarya</taxon>
        <taxon>Ascomycota</taxon>
        <taxon>Pezizomycotina</taxon>
        <taxon>Sordariomycetes</taxon>
        <taxon>Hypocreomycetidae</taxon>
        <taxon>Hypocreales</taxon>
        <taxon>Bionectriaceae</taxon>
        <taxon>Clonostachys</taxon>
    </lineage>
</organism>
<dbReference type="Proteomes" id="UP000766486">
    <property type="component" value="Unassembled WGS sequence"/>
</dbReference>
<keyword evidence="2 6" id="KW-0645">Protease</keyword>
<dbReference type="InterPro" id="IPR023827">
    <property type="entry name" value="Peptidase_S8_Asp-AS"/>
</dbReference>
<dbReference type="InterPro" id="IPR000209">
    <property type="entry name" value="Peptidase_S8/S53_dom"/>
</dbReference>
<dbReference type="PROSITE" id="PS00138">
    <property type="entry name" value="SUBTILASE_SER"/>
    <property type="match status" value="1"/>
</dbReference>
<dbReference type="InterPro" id="IPR010259">
    <property type="entry name" value="S8pro/Inhibitor_I9"/>
</dbReference>
<evidence type="ECO:0000313" key="12">
    <source>
        <dbReference type="Proteomes" id="UP000766486"/>
    </source>
</evidence>
<dbReference type="PROSITE" id="PS51892">
    <property type="entry name" value="SUBTILASE"/>
    <property type="match status" value="1"/>
</dbReference>
<dbReference type="InterPro" id="IPR023828">
    <property type="entry name" value="Peptidase_S8_Ser-AS"/>
</dbReference>
<evidence type="ECO:0000259" key="9">
    <source>
        <dbReference type="Pfam" id="PF00082"/>
    </source>
</evidence>